<dbReference type="AlphaFoldDB" id="A0A084UDF1"/>
<dbReference type="InterPro" id="IPR037171">
    <property type="entry name" value="NagB/RpiA_transferase-like"/>
</dbReference>
<evidence type="ECO:0000313" key="2">
    <source>
        <dbReference type="EMBL" id="KFB10987.1"/>
    </source>
</evidence>
<dbReference type="Pfam" id="PF02589">
    <property type="entry name" value="LUD_dom"/>
    <property type="match status" value="1"/>
</dbReference>
<dbReference type="InterPro" id="IPR003741">
    <property type="entry name" value="LUD_dom"/>
</dbReference>
<dbReference type="PANTHER" id="PTHR43682:SF1">
    <property type="entry name" value="LACTATE UTILIZATION PROTEIN C"/>
    <property type="match status" value="1"/>
</dbReference>
<dbReference type="RefSeq" id="WP_036482420.1">
    <property type="nucleotide sequence ID" value="NZ_JMQM01000001.1"/>
</dbReference>
<sequence>MSGRNAILNKLRTQIGGGDSGARRAAVAARLSQHPDGVIPARGHLQGRKRTELFCQMAEKVSASVQRVRRQESIPRAVADYLRSKNLAPSIRMGADNRLDRLPWDKVRALEVKRGPADPEDEVGVSHAFAGIAETGTLILHSGSDNPTTVNFLPEHHIVIVKASEIAPDLESTFASLRERFGAGVMPRTVNMITGPSRSGDIEQKLLLGAHGPRALHIIVVDDI</sequence>
<feature type="domain" description="LUD" evidence="1">
    <location>
        <begin position="53"/>
        <end position="221"/>
    </location>
</feature>
<organism evidence="2 3">
    <name type="scientific">Nitratireductor basaltis</name>
    <dbReference type="NCBI Taxonomy" id="472175"/>
    <lineage>
        <taxon>Bacteria</taxon>
        <taxon>Pseudomonadati</taxon>
        <taxon>Pseudomonadota</taxon>
        <taxon>Alphaproteobacteria</taxon>
        <taxon>Hyphomicrobiales</taxon>
        <taxon>Phyllobacteriaceae</taxon>
        <taxon>Nitratireductor</taxon>
    </lineage>
</organism>
<reference evidence="2" key="1">
    <citation type="submission" date="2014-05" db="EMBL/GenBank/DDBJ databases">
        <title>Draft Genome Sequence of Nitratireductor basaltis Strain UMTGB225, A Marine Bacterium Isolated from Green Barrel Tunicate.</title>
        <authorList>
            <person name="Gan H.Y."/>
        </authorList>
    </citation>
    <scope>NUCLEOTIDE SEQUENCE [LARGE SCALE GENOMIC DNA]</scope>
    <source>
        <strain evidence="2">UMTGB225</strain>
    </source>
</reference>
<evidence type="ECO:0000313" key="3">
    <source>
        <dbReference type="Proteomes" id="UP000053675"/>
    </source>
</evidence>
<accession>A0A084UDF1</accession>
<comment type="caution">
    <text evidence="2">The sequence shown here is derived from an EMBL/GenBank/DDBJ whole genome shotgun (WGS) entry which is preliminary data.</text>
</comment>
<dbReference type="Proteomes" id="UP000053675">
    <property type="component" value="Unassembled WGS sequence"/>
</dbReference>
<dbReference type="PATRIC" id="fig|472175.3.peg.2036"/>
<dbReference type="Gene3D" id="3.40.50.10420">
    <property type="entry name" value="NagB/RpiA/CoA transferase-like"/>
    <property type="match status" value="1"/>
</dbReference>
<dbReference type="PANTHER" id="PTHR43682">
    <property type="entry name" value="LACTATE UTILIZATION PROTEIN C"/>
    <property type="match status" value="1"/>
</dbReference>
<dbReference type="OrthoDB" id="9794157at2"/>
<dbReference type="InterPro" id="IPR024185">
    <property type="entry name" value="FTHF_cligase-like_sf"/>
</dbReference>
<dbReference type="EMBL" id="JMQM01000001">
    <property type="protein sequence ID" value="KFB10987.1"/>
    <property type="molecule type" value="Genomic_DNA"/>
</dbReference>
<proteinExistence type="predicted"/>
<name>A0A084UDF1_9HYPH</name>
<dbReference type="eggNOG" id="COG1556">
    <property type="taxonomic scope" value="Bacteria"/>
</dbReference>
<evidence type="ECO:0000259" key="1">
    <source>
        <dbReference type="Pfam" id="PF02589"/>
    </source>
</evidence>
<gene>
    <name evidence="2" type="ORF">EL18_02028</name>
</gene>
<dbReference type="SUPFAM" id="SSF100950">
    <property type="entry name" value="NagB/RpiA/CoA transferase-like"/>
    <property type="match status" value="1"/>
</dbReference>
<protein>
    <recommendedName>
        <fullName evidence="1">LUD domain-containing protein</fullName>
    </recommendedName>
</protein>
<keyword evidence="3" id="KW-1185">Reference proteome</keyword>
<dbReference type="STRING" id="472175.EL18_02028"/>